<organism evidence="3">
    <name type="scientific">Culex pipiens</name>
    <name type="common">House mosquito</name>
    <dbReference type="NCBI Taxonomy" id="7175"/>
    <lineage>
        <taxon>Eukaryota</taxon>
        <taxon>Metazoa</taxon>
        <taxon>Ecdysozoa</taxon>
        <taxon>Arthropoda</taxon>
        <taxon>Hexapoda</taxon>
        <taxon>Insecta</taxon>
        <taxon>Pterygota</taxon>
        <taxon>Neoptera</taxon>
        <taxon>Endopterygota</taxon>
        <taxon>Diptera</taxon>
        <taxon>Nematocera</taxon>
        <taxon>Culicoidea</taxon>
        <taxon>Culicidae</taxon>
        <taxon>Culicinae</taxon>
        <taxon>Culicini</taxon>
        <taxon>Culex</taxon>
        <taxon>Culex</taxon>
    </lineage>
</organism>
<feature type="transmembrane region" description="Helical" evidence="1">
    <location>
        <begin position="180"/>
        <end position="204"/>
    </location>
</feature>
<dbReference type="EMBL" id="HBUE01287123">
    <property type="protein sequence ID" value="CAG6572189.1"/>
    <property type="molecule type" value="Transcribed_RNA"/>
</dbReference>
<reference evidence="3" key="1">
    <citation type="submission" date="2021-05" db="EMBL/GenBank/DDBJ databases">
        <authorList>
            <person name="Alioto T."/>
            <person name="Alioto T."/>
            <person name="Gomez Garrido J."/>
        </authorList>
    </citation>
    <scope>NUCLEOTIDE SEQUENCE</scope>
</reference>
<name>A0A8D8JES7_CULPI</name>
<keyword evidence="1" id="KW-1133">Transmembrane helix</keyword>
<feature type="transmembrane region" description="Helical" evidence="1">
    <location>
        <begin position="44"/>
        <end position="69"/>
    </location>
</feature>
<proteinExistence type="predicted"/>
<keyword evidence="2" id="KW-0732">Signal</keyword>
<evidence type="ECO:0000313" key="3">
    <source>
        <dbReference type="EMBL" id="CAG6572189.1"/>
    </source>
</evidence>
<protein>
    <submittedName>
        <fullName evidence="3">(northern house mosquito) hypothetical protein</fullName>
    </submittedName>
</protein>
<evidence type="ECO:0000256" key="1">
    <source>
        <dbReference type="SAM" id="Phobius"/>
    </source>
</evidence>
<feature type="chain" id="PRO_5036261120" evidence="2">
    <location>
        <begin position="21"/>
        <end position="232"/>
    </location>
</feature>
<keyword evidence="1" id="KW-0472">Membrane</keyword>
<evidence type="ECO:0000256" key="2">
    <source>
        <dbReference type="SAM" id="SignalP"/>
    </source>
</evidence>
<feature type="signal peptide" evidence="2">
    <location>
        <begin position="1"/>
        <end position="20"/>
    </location>
</feature>
<accession>A0A8D8JES7</accession>
<dbReference type="EMBL" id="HBUE01181516">
    <property type="protein sequence ID" value="CAG6520622.1"/>
    <property type="molecule type" value="Transcribed_RNA"/>
</dbReference>
<keyword evidence="1" id="KW-0812">Transmembrane</keyword>
<sequence length="232" mass="24240">MKITILLLLYLLSTQTTIHRSNLRSTTLAIISLTVTARVYSPLVGTYSLFGGGACTTFGTIFLSLTFVVSLNTSSPFWDSLMSFCLRGCLLGLAGGCGTVGRLRGSSWGGGSSRGSCLIMGIGKNGSGKMAVVVPPDAIVRLGALMTMVEEEDGRRLLRLGVRTGVRVTLRFIPLARDSILLAIAGVMFFSWGILVGVVAVVTIGENLVNDMTLGVGVDGLAGVVMAVICSA</sequence>
<dbReference type="AlphaFoldDB" id="A0A8D8JES7"/>